<dbReference type="EMBL" id="JAHDVG010000471">
    <property type="protein sequence ID" value="KAH1179651.1"/>
    <property type="molecule type" value="Genomic_DNA"/>
</dbReference>
<reference evidence="2" key="1">
    <citation type="submission" date="2021-09" db="EMBL/GenBank/DDBJ databases">
        <title>The genome of Mauremys mutica provides insights into the evolution of semi-aquatic lifestyle.</title>
        <authorList>
            <person name="Gong S."/>
            <person name="Gao Y."/>
        </authorList>
    </citation>
    <scope>NUCLEOTIDE SEQUENCE</scope>
    <source>
        <strain evidence="2">MM-2020</strain>
        <tissue evidence="2">Muscle</tissue>
    </source>
</reference>
<feature type="region of interest" description="Disordered" evidence="1">
    <location>
        <begin position="50"/>
        <end position="107"/>
    </location>
</feature>
<name>A0A9D3XH71_9SAUR</name>
<evidence type="ECO:0000256" key="1">
    <source>
        <dbReference type="SAM" id="MobiDB-lite"/>
    </source>
</evidence>
<evidence type="ECO:0000313" key="2">
    <source>
        <dbReference type="EMBL" id="KAH1179651.1"/>
    </source>
</evidence>
<comment type="caution">
    <text evidence="2">The sequence shown here is derived from an EMBL/GenBank/DDBJ whole genome shotgun (WGS) entry which is preliminary data.</text>
</comment>
<accession>A0A9D3XH71</accession>
<protein>
    <submittedName>
        <fullName evidence="2">Uncharacterized protein</fullName>
    </submittedName>
</protein>
<keyword evidence="3" id="KW-1185">Reference proteome</keyword>
<sequence length="107" mass="11342">MVQNAQPLLGHPLGAPLGSRALERTSFAHTNTGQLCTRSGLKLALRRDRRDLPGTATCSARLSKAPVPSSQGHEPAQATAETFPNSSQTQSKLCSRVPLSAPPRARC</sequence>
<organism evidence="2 3">
    <name type="scientific">Mauremys mutica</name>
    <name type="common">yellowpond turtle</name>
    <dbReference type="NCBI Taxonomy" id="74926"/>
    <lineage>
        <taxon>Eukaryota</taxon>
        <taxon>Metazoa</taxon>
        <taxon>Chordata</taxon>
        <taxon>Craniata</taxon>
        <taxon>Vertebrata</taxon>
        <taxon>Euteleostomi</taxon>
        <taxon>Archelosauria</taxon>
        <taxon>Testudinata</taxon>
        <taxon>Testudines</taxon>
        <taxon>Cryptodira</taxon>
        <taxon>Durocryptodira</taxon>
        <taxon>Testudinoidea</taxon>
        <taxon>Geoemydidae</taxon>
        <taxon>Geoemydinae</taxon>
        <taxon>Mauremys</taxon>
    </lineage>
</organism>
<evidence type="ECO:0000313" key="3">
    <source>
        <dbReference type="Proteomes" id="UP000827986"/>
    </source>
</evidence>
<feature type="compositionally biased region" description="Polar residues" evidence="1">
    <location>
        <begin position="79"/>
        <end position="93"/>
    </location>
</feature>
<dbReference type="AlphaFoldDB" id="A0A9D3XH71"/>
<proteinExistence type="predicted"/>
<dbReference type="Proteomes" id="UP000827986">
    <property type="component" value="Unassembled WGS sequence"/>
</dbReference>
<gene>
    <name evidence="2" type="ORF">KIL84_005701</name>
</gene>